<feature type="non-terminal residue" evidence="1">
    <location>
        <position position="1"/>
    </location>
</feature>
<name>A0A0F9M5P7_9ZZZZ</name>
<dbReference type="AlphaFoldDB" id="A0A0F9M5P7"/>
<reference evidence="1" key="1">
    <citation type="journal article" date="2015" name="Nature">
        <title>Complex archaea that bridge the gap between prokaryotes and eukaryotes.</title>
        <authorList>
            <person name="Spang A."/>
            <person name="Saw J.H."/>
            <person name="Jorgensen S.L."/>
            <person name="Zaremba-Niedzwiedzka K."/>
            <person name="Martijn J."/>
            <person name="Lind A.E."/>
            <person name="van Eijk R."/>
            <person name="Schleper C."/>
            <person name="Guy L."/>
            <person name="Ettema T.J."/>
        </authorList>
    </citation>
    <scope>NUCLEOTIDE SEQUENCE</scope>
</reference>
<organism evidence="1">
    <name type="scientific">marine sediment metagenome</name>
    <dbReference type="NCBI Taxonomy" id="412755"/>
    <lineage>
        <taxon>unclassified sequences</taxon>
        <taxon>metagenomes</taxon>
        <taxon>ecological metagenomes</taxon>
    </lineage>
</organism>
<proteinExistence type="predicted"/>
<gene>
    <name evidence="1" type="ORF">LCGC14_1425120</name>
</gene>
<sequence>TMTVSGDIAESTVMTNTWKSWSAGFIDVVATVEANAMTEGTIKVGTNANLDLYVNSTKYFRISTAVCIEQTETVNMNDVGKISYSFVGDDTEGPIYL</sequence>
<comment type="caution">
    <text evidence="1">The sequence shown here is derived from an EMBL/GenBank/DDBJ whole genome shotgun (WGS) entry which is preliminary data.</text>
</comment>
<accession>A0A0F9M5P7</accession>
<dbReference type="EMBL" id="LAZR01009546">
    <property type="protein sequence ID" value="KKM71975.1"/>
    <property type="molecule type" value="Genomic_DNA"/>
</dbReference>
<protein>
    <submittedName>
        <fullName evidence="1">Uncharacterized protein</fullName>
    </submittedName>
</protein>
<evidence type="ECO:0000313" key="1">
    <source>
        <dbReference type="EMBL" id="KKM71975.1"/>
    </source>
</evidence>